<name>A0A0E9NAM3_SAICN</name>
<dbReference type="Gene3D" id="6.10.140.100">
    <property type="match status" value="1"/>
</dbReference>
<reference evidence="15 16" key="2">
    <citation type="journal article" date="2014" name="J. Gen. Appl. Microbiol.">
        <title>The early diverging ascomycetous budding yeast Saitoella complicata has three histone deacetylases belonging to the Clr6, Hos2, and Rpd3 lineages.</title>
        <authorList>
            <person name="Nishida H."/>
            <person name="Matsumoto T."/>
            <person name="Kondo S."/>
            <person name="Hamamoto M."/>
            <person name="Yoshikawa H."/>
        </authorList>
    </citation>
    <scope>NUCLEOTIDE SEQUENCE [LARGE SCALE GENOMIC DNA]</scope>
    <source>
        <strain evidence="15 16">NRRL Y-17804</strain>
    </source>
</reference>
<dbReference type="PIRSF" id="PIRSF036956">
    <property type="entry name" value="Hrs_Vps27"/>
    <property type="match status" value="1"/>
</dbReference>
<proteinExistence type="inferred from homology"/>
<comment type="function">
    <text evidence="10">Component of the ESCRT-0 complex which is the sorting receptor for ubiquitinated cargo proteins at the multivesicular body (MVB) and recruits ESCRT-I to the MVB outer membrane.</text>
</comment>
<dbReference type="CDD" id="cd16979">
    <property type="entry name" value="VHS_Vps27"/>
    <property type="match status" value="1"/>
</dbReference>
<dbReference type="Pfam" id="PF00790">
    <property type="entry name" value="VHS"/>
    <property type="match status" value="1"/>
</dbReference>
<evidence type="ECO:0000259" key="14">
    <source>
        <dbReference type="PROSITE" id="PS50179"/>
    </source>
</evidence>
<dbReference type="CDD" id="cd15735">
    <property type="entry name" value="FYVE_spVPS27p_like"/>
    <property type="match status" value="1"/>
</dbReference>
<feature type="domain" description="VHS" evidence="14">
    <location>
        <begin position="19"/>
        <end position="149"/>
    </location>
</feature>
<dbReference type="Pfam" id="PF21356">
    <property type="entry name" value="Vps27_GAT-like"/>
    <property type="match status" value="1"/>
</dbReference>
<dbReference type="PANTHER" id="PTHR47794">
    <property type="entry name" value="VACUOLAR PROTEIN SORTING-ASSOCIATED PROTEIN 27"/>
    <property type="match status" value="1"/>
</dbReference>
<dbReference type="PROSITE" id="PS50330">
    <property type="entry name" value="UIM"/>
    <property type="match status" value="2"/>
</dbReference>
<protein>
    <recommendedName>
        <fullName evidence="3 10">Vacuolar protein sorting-associated protein 27</fullName>
    </recommendedName>
</protein>
<dbReference type="Gene3D" id="1.25.40.90">
    <property type="match status" value="1"/>
</dbReference>
<feature type="region of interest" description="Disordered" evidence="12">
    <location>
        <begin position="499"/>
        <end position="713"/>
    </location>
</feature>
<evidence type="ECO:0000256" key="12">
    <source>
        <dbReference type="SAM" id="MobiDB-lite"/>
    </source>
</evidence>
<comment type="subunit">
    <text evidence="10">Component of the ESCRT-0 complex composed of HSE1 and VPS27.</text>
</comment>
<evidence type="ECO:0000313" key="15">
    <source>
        <dbReference type="EMBL" id="GAO46917.1"/>
    </source>
</evidence>
<dbReference type="SMART" id="SM00288">
    <property type="entry name" value="VHS"/>
    <property type="match status" value="1"/>
</dbReference>
<dbReference type="InterPro" id="IPR013083">
    <property type="entry name" value="Znf_RING/FYVE/PHD"/>
</dbReference>
<evidence type="ECO:0000256" key="9">
    <source>
        <dbReference type="ARBA" id="ARBA00023136"/>
    </source>
</evidence>
<dbReference type="Pfam" id="PF01363">
    <property type="entry name" value="FYVE"/>
    <property type="match status" value="1"/>
</dbReference>
<dbReference type="Gene3D" id="3.30.40.10">
    <property type="entry name" value="Zinc/RING finger domain, C3HC4 (zinc finger)"/>
    <property type="match status" value="1"/>
</dbReference>
<evidence type="ECO:0000256" key="11">
    <source>
        <dbReference type="PROSITE-ProRule" id="PRU00091"/>
    </source>
</evidence>
<dbReference type="GO" id="GO:0043130">
    <property type="term" value="F:ubiquitin binding"/>
    <property type="evidence" value="ECO:0007669"/>
    <property type="project" value="InterPro"/>
</dbReference>
<evidence type="ECO:0000256" key="7">
    <source>
        <dbReference type="ARBA" id="ARBA00022771"/>
    </source>
</evidence>
<dbReference type="SMART" id="SM00064">
    <property type="entry name" value="FYVE"/>
    <property type="match status" value="1"/>
</dbReference>
<dbReference type="InterPro" id="IPR017073">
    <property type="entry name" value="HGS/VPS27"/>
</dbReference>
<evidence type="ECO:0000313" key="16">
    <source>
        <dbReference type="Proteomes" id="UP000033140"/>
    </source>
</evidence>
<dbReference type="AlphaFoldDB" id="A0A0E9NAM3"/>
<comment type="subcellular location">
    <subcellularLocation>
        <location evidence="1 10">Endosome membrane</location>
        <topology evidence="1 10">Peripheral membrane protein</topology>
        <orientation evidence="1 10">Cytoplasmic side</orientation>
    </subcellularLocation>
</comment>
<dbReference type="InterPro" id="IPR008942">
    <property type="entry name" value="ENTH_VHS"/>
</dbReference>
<feature type="domain" description="FYVE-type" evidence="13">
    <location>
        <begin position="167"/>
        <end position="227"/>
    </location>
</feature>
<evidence type="ECO:0000256" key="2">
    <source>
        <dbReference type="ARBA" id="ARBA00008597"/>
    </source>
</evidence>
<dbReference type="PROSITE" id="PS50178">
    <property type="entry name" value="ZF_FYVE"/>
    <property type="match status" value="1"/>
</dbReference>
<dbReference type="FunFam" id="3.30.40.10:FF:000161">
    <property type="entry name" value="Vacuolar protein sorting-associated protein 27"/>
    <property type="match status" value="1"/>
</dbReference>
<evidence type="ECO:0000256" key="3">
    <source>
        <dbReference type="ARBA" id="ARBA00017753"/>
    </source>
</evidence>
<dbReference type="InterPro" id="IPR000306">
    <property type="entry name" value="Znf_FYVE"/>
</dbReference>
<dbReference type="PANTHER" id="PTHR47794:SF1">
    <property type="entry name" value="VACUOLAR PROTEIN SORTING-ASSOCIATED PROTEIN 27"/>
    <property type="match status" value="1"/>
</dbReference>
<dbReference type="Gene3D" id="1.20.5.1940">
    <property type="match status" value="1"/>
</dbReference>
<keyword evidence="8" id="KW-0862">Zinc</keyword>
<accession>A0A0E9NAM3</accession>
<evidence type="ECO:0000256" key="8">
    <source>
        <dbReference type="ARBA" id="ARBA00022833"/>
    </source>
</evidence>
<evidence type="ECO:0000256" key="1">
    <source>
        <dbReference type="ARBA" id="ARBA00004125"/>
    </source>
</evidence>
<dbReference type="SMART" id="SM00726">
    <property type="entry name" value="UIM"/>
    <property type="match status" value="2"/>
</dbReference>
<dbReference type="GO" id="GO:0006623">
    <property type="term" value="P:protein targeting to vacuole"/>
    <property type="evidence" value="ECO:0007669"/>
    <property type="project" value="TreeGrafter"/>
</dbReference>
<dbReference type="SUPFAM" id="SSF57903">
    <property type="entry name" value="FYVE/PHD zinc finger"/>
    <property type="match status" value="1"/>
</dbReference>
<dbReference type="InterPro" id="IPR003903">
    <property type="entry name" value="UIM_dom"/>
</dbReference>
<dbReference type="GO" id="GO:0043328">
    <property type="term" value="P:protein transport to vacuole involved in ubiquitin-dependent protein catabolic process via the multivesicular body sorting pathway"/>
    <property type="evidence" value="ECO:0007669"/>
    <property type="project" value="TreeGrafter"/>
</dbReference>
<keyword evidence="16" id="KW-1185">Reference proteome</keyword>
<feature type="compositionally biased region" description="Low complexity" evidence="12">
    <location>
        <begin position="355"/>
        <end position="375"/>
    </location>
</feature>
<evidence type="ECO:0000256" key="4">
    <source>
        <dbReference type="ARBA" id="ARBA00022723"/>
    </source>
</evidence>
<dbReference type="GO" id="GO:0033565">
    <property type="term" value="C:ESCRT-0 complex"/>
    <property type="evidence" value="ECO:0007669"/>
    <property type="project" value="TreeGrafter"/>
</dbReference>
<feature type="compositionally biased region" description="Polar residues" evidence="12">
    <location>
        <begin position="499"/>
        <end position="509"/>
    </location>
</feature>
<organism evidence="15 16">
    <name type="scientific">Saitoella complicata (strain BCRC 22490 / CBS 7301 / JCM 7358 / NBRC 10748 / NRRL Y-17804)</name>
    <dbReference type="NCBI Taxonomy" id="698492"/>
    <lineage>
        <taxon>Eukaryota</taxon>
        <taxon>Fungi</taxon>
        <taxon>Dikarya</taxon>
        <taxon>Ascomycota</taxon>
        <taxon>Taphrinomycotina</taxon>
        <taxon>Taphrinomycotina incertae sedis</taxon>
        <taxon>Saitoella</taxon>
    </lineage>
</organism>
<dbReference type="GO" id="GO:0010008">
    <property type="term" value="C:endosome membrane"/>
    <property type="evidence" value="ECO:0007669"/>
    <property type="project" value="UniProtKB-SubCell"/>
</dbReference>
<dbReference type="GO" id="GO:0032266">
    <property type="term" value="F:phosphatidylinositol-3-phosphate binding"/>
    <property type="evidence" value="ECO:0007669"/>
    <property type="project" value="TreeGrafter"/>
</dbReference>
<keyword evidence="7 11" id="KW-0863">Zinc-finger</keyword>
<reference evidence="15 16" key="3">
    <citation type="journal article" date="2015" name="Genome Announc.">
        <title>Draft Genome Sequence of the Archiascomycetous Yeast Saitoella complicata.</title>
        <authorList>
            <person name="Yamauchi K."/>
            <person name="Kondo S."/>
            <person name="Hamamoto M."/>
            <person name="Takahashi Y."/>
            <person name="Ogura Y."/>
            <person name="Hayashi T."/>
            <person name="Nishida H."/>
        </authorList>
    </citation>
    <scope>NUCLEOTIDE SEQUENCE [LARGE SCALE GENOMIC DNA]</scope>
    <source>
        <strain evidence="15 16">NRRL Y-17804</strain>
    </source>
</reference>
<keyword evidence="6 10" id="KW-0967">Endosome</keyword>
<dbReference type="SUPFAM" id="SSF48464">
    <property type="entry name" value="ENTH/VHS domain"/>
    <property type="match status" value="1"/>
</dbReference>
<comment type="similarity">
    <text evidence="2 10">Belongs to the VPS27 family.</text>
</comment>
<dbReference type="EMBL" id="BACD03000006">
    <property type="protein sequence ID" value="GAO46917.1"/>
    <property type="molecule type" value="Genomic_DNA"/>
</dbReference>
<evidence type="ECO:0000256" key="6">
    <source>
        <dbReference type="ARBA" id="ARBA00022753"/>
    </source>
</evidence>
<evidence type="ECO:0000256" key="5">
    <source>
        <dbReference type="ARBA" id="ARBA00022737"/>
    </source>
</evidence>
<dbReference type="CDD" id="cd21385">
    <property type="entry name" value="GAT_Vps27"/>
    <property type="match status" value="1"/>
</dbReference>
<feature type="region of interest" description="Disordered" evidence="12">
    <location>
        <begin position="229"/>
        <end position="267"/>
    </location>
</feature>
<dbReference type="InterPro" id="IPR049425">
    <property type="entry name" value="Vps27_GAT-like"/>
</dbReference>
<dbReference type="GO" id="GO:0008270">
    <property type="term" value="F:zinc ion binding"/>
    <property type="evidence" value="ECO:0007669"/>
    <property type="project" value="UniProtKB-KW"/>
</dbReference>
<gene>
    <name evidence="15" type="ORF">G7K_1135-t1</name>
</gene>
<dbReference type="PROSITE" id="PS50179">
    <property type="entry name" value="VHS"/>
    <property type="match status" value="1"/>
</dbReference>
<reference evidence="15 16" key="1">
    <citation type="journal article" date="2011" name="J. Gen. Appl. Microbiol.">
        <title>Draft genome sequencing of the enigmatic yeast Saitoella complicata.</title>
        <authorList>
            <person name="Nishida H."/>
            <person name="Hamamoto M."/>
            <person name="Sugiyama J."/>
        </authorList>
    </citation>
    <scope>NUCLEOTIDE SEQUENCE [LARGE SCALE GENOMIC DNA]</scope>
    <source>
        <strain evidence="15 16">NRRL Y-17804</strain>
    </source>
</reference>
<evidence type="ECO:0000259" key="13">
    <source>
        <dbReference type="PROSITE" id="PS50178"/>
    </source>
</evidence>
<evidence type="ECO:0000256" key="10">
    <source>
        <dbReference type="PIRNR" id="PIRNR036956"/>
    </source>
</evidence>
<feature type="compositionally biased region" description="Polar residues" evidence="12">
    <location>
        <begin position="695"/>
        <end position="707"/>
    </location>
</feature>
<comment type="caution">
    <text evidence="15">The sequence shown here is derived from an EMBL/GenBank/DDBJ whole genome shotgun (WGS) entry which is preliminary data.</text>
</comment>
<dbReference type="STRING" id="698492.A0A0E9NAM3"/>
<dbReference type="InterPro" id="IPR002014">
    <property type="entry name" value="VHS_dom"/>
</dbReference>
<sequence length="713" mass="76436">MASWFGSNPLDEQVERATSESLPAGAEDLALSLEICDQIRSKTVDSKTAMRSLKKRINHRNPNVQIAALKLTDVCVKNGGNHFLTEIASREFMDNLVSLLNASGGLNPDVMSKVLECIQTWAIAFRGKSHLDYVQHTQSSLASTGFQFPSVTEITSSFVDTAAPPDWTDSDVCMRCRTTFTFTNRKHHCRNCGNVFCGACSSKTMALPHLGVMQAVRVCDGCYQKKQETIKATPPKAQPTPSGPPRSLRSGGGHMQPRSARVVNDDDDADFQTALKMSLEESRRGNGVSSGYVPNIGNSSNPFVPATNNPPASSASSVRSGYELPAPRKSLLQVAEADEEDPDLKAAIEASLREAQAQSARAAHVHQASAAQSAPAPQPQSQPPAHELTPTEAENITLFATLIDRLAASPNPAAILSDPQISSLHDSISLLRPKLARAMGESVRKYETLVDMHAKLGTVVRLYDRTLEEQLRRAYERHSVSGYAQPAFGAAPTMSPQATGGYYGQSQAPPQAYPGMPDRQYSTGPAGYTSPPPMDGQHDPYATQGYGPPQVARPGPFGQAAYPPPMPPMYTGGSQHAAPSGQAPLQAAHTGGSQREFYSSPDPRPVENGGYHPQMPAAPPLDGMAPQHSGYGNAPPVEDAQRAWQDQQLQRSGSYYAAEQAPSAPQGALGELNALNTYQTPPAGLEVVEHGGHQAWQQTKPTPQPQEGSLIDL</sequence>
<feature type="region of interest" description="Disordered" evidence="12">
    <location>
        <begin position="299"/>
        <end position="321"/>
    </location>
</feature>
<dbReference type="InterPro" id="IPR017455">
    <property type="entry name" value="Znf_FYVE-rel"/>
</dbReference>
<dbReference type="InterPro" id="IPR011011">
    <property type="entry name" value="Znf_FYVE_PHD"/>
</dbReference>
<keyword evidence="5" id="KW-0677">Repeat</keyword>
<dbReference type="Proteomes" id="UP000033140">
    <property type="component" value="Unassembled WGS sequence"/>
</dbReference>
<feature type="region of interest" description="Disordered" evidence="12">
    <location>
        <begin position="355"/>
        <end position="387"/>
    </location>
</feature>
<keyword evidence="4" id="KW-0479">Metal-binding</keyword>
<dbReference type="OMA" id="HTWGGNT"/>
<keyword evidence="9 10" id="KW-0472">Membrane</keyword>
<feature type="compositionally biased region" description="Polar residues" evidence="12">
    <location>
        <begin position="644"/>
        <end position="653"/>
    </location>
</feature>